<protein>
    <recommendedName>
        <fullName evidence="5">Ig-like domain-containing protein</fullName>
    </recommendedName>
</protein>
<dbReference type="InterPro" id="IPR013783">
    <property type="entry name" value="Ig-like_fold"/>
</dbReference>
<name>A0A8S3UHX6_MYTED</name>
<dbReference type="Gene3D" id="2.60.40.10">
    <property type="entry name" value="Immunoglobulins"/>
    <property type="match status" value="1"/>
</dbReference>
<keyword evidence="2" id="KW-1133">Transmembrane helix</keyword>
<comment type="caution">
    <text evidence="3">The sequence shown here is derived from an EMBL/GenBank/DDBJ whole genome shotgun (WGS) entry which is preliminary data.</text>
</comment>
<feature type="transmembrane region" description="Helical" evidence="2">
    <location>
        <begin position="317"/>
        <end position="341"/>
    </location>
</feature>
<keyword evidence="4" id="KW-1185">Reference proteome</keyword>
<feature type="region of interest" description="Disordered" evidence="1">
    <location>
        <begin position="546"/>
        <end position="582"/>
    </location>
</feature>
<gene>
    <name evidence="3" type="ORF">MEDL_53083</name>
</gene>
<dbReference type="Proteomes" id="UP000683360">
    <property type="component" value="Unassembled WGS sequence"/>
</dbReference>
<dbReference type="SUPFAM" id="SSF48726">
    <property type="entry name" value="Immunoglobulin"/>
    <property type="match status" value="1"/>
</dbReference>
<reference evidence="3" key="1">
    <citation type="submission" date="2021-03" db="EMBL/GenBank/DDBJ databases">
        <authorList>
            <person name="Bekaert M."/>
        </authorList>
    </citation>
    <scope>NUCLEOTIDE SEQUENCE</scope>
</reference>
<evidence type="ECO:0000256" key="1">
    <source>
        <dbReference type="SAM" id="MobiDB-lite"/>
    </source>
</evidence>
<evidence type="ECO:0000313" key="4">
    <source>
        <dbReference type="Proteomes" id="UP000683360"/>
    </source>
</evidence>
<evidence type="ECO:0008006" key="5">
    <source>
        <dbReference type="Google" id="ProtNLM"/>
    </source>
</evidence>
<dbReference type="EMBL" id="CAJPWZ010002576">
    <property type="protein sequence ID" value="CAG2240814.1"/>
    <property type="molecule type" value="Genomic_DNA"/>
</dbReference>
<dbReference type="OrthoDB" id="6133295at2759"/>
<dbReference type="AlphaFoldDB" id="A0A8S3UHX6"/>
<keyword evidence="2" id="KW-0812">Transmembrane</keyword>
<sequence>MDIEHLLVGKNHPVWTIFDKTKAEVRKAIIKARIVSGTFILNSDRAKFNQAPSSVCQLCNLSEENISHFLLECPILSNTRITYFQPIKTYVTQHITAEVWHSVFQSKSNIIRLIIDYISHSVNYEEHTVYASLGGTVVLPFKDSRVSTLIWKRNENIIISDDISHSVNYEEHTVYASLGGTVVLPFKDSRVSTLIWQRNENIIISDGFLINTKINEAERFRIIGDRTVGEYNLEISKIIESDLGLYWCEFQIKNTAVHKNVVLKVAGVISTNHRNEESTLFVQPEMSTEMEISSTSSIDKNNEDTRPDRGFSLDEKFLFYGLVAAGLVVMLCLSIVCNICINRKCRTENLATKNNVPNVNNVAIIQEPSLEPEDSTSTYELICESEMLSFEKIKLNTNSLLQQSLVFEKKFQNNSPTSDKPYFEVIDGDNIYLNPCHTIEGQEQTDNLKKISSPEYQVALPATGTICCAGQNRNQSSDNDIIKVKVQESSYMNIKIQIDQADDRSVKYSEGEDIKECLKRYQVDENYLLPVQRKENTESMSNFIELSETSSSDDNEEKPVQADDDCINPYQTLKRSEKDDEHDYNICFVP</sequence>
<accession>A0A8S3UHX6</accession>
<evidence type="ECO:0000313" key="3">
    <source>
        <dbReference type="EMBL" id="CAG2240814.1"/>
    </source>
</evidence>
<organism evidence="3 4">
    <name type="scientific">Mytilus edulis</name>
    <name type="common">Blue mussel</name>
    <dbReference type="NCBI Taxonomy" id="6550"/>
    <lineage>
        <taxon>Eukaryota</taxon>
        <taxon>Metazoa</taxon>
        <taxon>Spiralia</taxon>
        <taxon>Lophotrochozoa</taxon>
        <taxon>Mollusca</taxon>
        <taxon>Bivalvia</taxon>
        <taxon>Autobranchia</taxon>
        <taxon>Pteriomorphia</taxon>
        <taxon>Mytilida</taxon>
        <taxon>Mytiloidea</taxon>
        <taxon>Mytilidae</taxon>
        <taxon>Mytilinae</taxon>
        <taxon>Mytilus</taxon>
    </lineage>
</organism>
<keyword evidence="2" id="KW-0472">Membrane</keyword>
<feature type="compositionally biased region" description="Acidic residues" evidence="1">
    <location>
        <begin position="551"/>
        <end position="566"/>
    </location>
</feature>
<proteinExistence type="predicted"/>
<dbReference type="InterPro" id="IPR036179">
    <property type="entry name" value="Ig-like_dom_sf"/>
</dbReference>
<evidence type="ECO:0000256" key="2">
    <source>
        <dbReference type="SAM" id="Phobius"/>
    </source>
</evidence>